<feature type="domain" description="Thioredoxin" evidence="2">
    <location>
        <begin position="31"/>
        <end position="177"/>
    </location>
</feature>
<dbReference type="Gene3D" id="3.40.30.10">
    <property type="entry name" value="Glutaredoxin"/>
    <property type="match status" value="1"/>
</dbReference>
<evidence type="ECO:0000259" key="2">
    <source>
        <dbReference type="PROSITE" id="PS51352"/>
    </source>
</evidence>
<dbReference type="InterPro" id="IPR050553">
    <property type="entry name" value="Thioredoxin_ResA/DsbE_sf"/>
</dbReference>
<dbReference type="STRING" id="1921010.MMIC_P1227"/>
<dbReference type="PROSITE" id="PS51352">
    <property type="entry name" value="THIOREDOXIN_2"/>
    <property type="match status" value="1"/>
</dbReference>
<dbReference type="EMBL" id="BDFD01000008">
    <property type="protein sequence ID" value="GAV20263.1"/>
    <property type="molecule type" value="Genomic_DNA"/>
</dbReference>
<dbReference type="OrthoDB" id="9811352at2"/>
<accession>A0A1L8CMZ0</accession>
<protein>
    <submittedName>
        <fullName evidence="3">Thiol-disulfide oxidoreductase ResA</fullName>
    </submittedName>
</protein>
<dbReference type="PANTHER" id="PTHR42852:SF17">
    <property type="entry name" value="THIOREDOXIN-LIKE PROTEIN HI_1115"/>
    <property type="match status" value="1"/>
</dbReference>
<comment type="caution">
    <text evidence="3">The sequence shown here is derived from an EMBL/GenBank/DDBJ whole genome shotgun (WGS) entry which is preliminary data.</text>
</comment>
<dbReference type="InterPro" id="IPR013766">
    <property type="entry name" value="Thioredoxin_domain"/>
</dbReference>
<dbReference type="Pfam" id="PF08534">
    <property type="entry name" value="Redoxin"/>
    <property type="match status" value="1"/>
</dbReference>
<dbReference type="PANTHER" id="PTHR42852">
    <property type="entry name" value="THIOL:DISULFIDE INTERCHANGE PROTEIN DSBE"/>
    <property type="match status" value="1"/>
</dbReference>
<dbReference type="InterPro" id="IPR036249">
    <property type="entry name" value="Thioredoxin-like_sf"/>
</dbReference>
<keyword evidence="1" id="KW-0732">Signal</keyword>
<sequence length="182" mass="20203">MKRIILSIATVFLSTLLLAGCSSESTEQAFVKKGAKMPAFQMQPLVGEVVDNHKLFAGKVVILNAWATWCPPCRQEMPDLVRLSQLLPADKFLVAGISVDNNLDDVKKFVAETQVTFPMFWDQGGEKIASPIFKSFRFPETFIINREGIVIERIPGTLPWADPETVAALQAVYETGKLPFSE</sequence>
<reference evidence="3 4" key="1">
    <citation type="journal article" date="2017" name="Arch. Microbiol.">
        <title>Mariprofundus micogutta sp. nov., a novel iron-oxidizing zetaproteobacterium isolated from a deep-sea hydrothermal field at the Bayonnaise knoll of the Izu-Ogasawara arc, and a description of Mariprofundales ord. nov. and Zetaproteobacteria classis nov.</title>
        <authorList>
            <person name="Makita H."/>
            <person name="Tanaka E."/>
            <person name="Mitsunobu S."/>
            <person name="Miyazaki M."/>
            <person name="Nunoura T."/>
            <person name="Uematsu K."/>
            <person name="Takaki Y."/>
            <person name="Nishi S."/>
            <person name="Shimamura S."/>
            <person name="Takai K."/>
        </authorList>
    </citation>
    <scope>NUCLEOTIDE SEQUENCE [LARGE SCALE GENOMIC DNA]</scope>
    <source>
        <strain evidence="3 4">ET2</strain>
    </source>
</reference>
<name>A0A1L8CMZ0_9PROT</name>
<organism evidence="3 4">
    <name type="scientific">Mariprofundus micogutta</name>
    <dbReference type="NCBI Taxonomy" id="1921010"/>
    <lineage>
        <taxon>Bacteria</taxon>
        <taxon>Pseudomonadati</taxon>
        <taxon>Pseudomonadota</taxon>
        <taxon>Candidatius Mariprofundia</taxon>
        <taxon>Mariprofundales</taxon>
        <taxon>Mariprofundaceae</taxon>
        <taxon>Mariprofundus</taxon>
    </lineage>
</organism>
<dbReference type="GO" id="GO:0016491">
    <property type="term" value="F:oxidoreductase activity"/>
    <property type="evidence" value="ECO:0007669"/>
    <property type="project" value="InterPro"/>
</dbReference>
<evidence type="ECO:0000256" key="1">
    <source>
        <dbReference type="SAM" id="SignalP"/>
    </source>
</evidence>
<feature type="chain" id="PRO_5013199688" evidence="1">
    <location>
        <begin position="20"/>
        <end position="182"/>
    </location>
</feature>
<evidence type="ECO:0000313" key="4">
    <source>
        <dbReference type="Proteomes" id="UP000231632"/>
    </source>
</evidence>
<dbReference type="SUPFAM" id="SSF52833">
    <property type="entry name" value="Thioredoxin-like"/>
    <property type="match status" value="1"/>
</dbReference>
<dbReference type="Proteomes" id="UP000231632">
    <property type="component" value="Unassembled WGS sequence"/>
</dbReference>
<feature type="signal peptide" evidence="1">
    <location>
        <begin position="1"/>
        <end position="19"/>
    </location>
</feature>
<keyword evidence="4" id="KW-1185">Reference proteome</keyword>
<proteinExistence type="predicted"/>
<dbReference type="AlphaFoldDB" id="A0A1L8CMZ0"/>
<dbReference type="RefSeq" id="WP_072659582.1">
    <property type="nucleotide sequence ID" value="NZ_BDFD01000008.1"/>
</dbReference>
<gene>
    <name evidence="3" type="ORF">MMIC_P1227</name>
</gene>
<dbReference type="CDD" id="cd02966">
    <property type="entry name" value="TlpA_like_family"/>
    <property type="match status" value="1"/>
</dbReference>
<dbReference type="PROSITE" id="PS51257">
    <property type="entry name" value="PROKAR_LIPOPROTEIN"/>
    <property type="match status" value="1"/>
</dbReference>
<dbReference type="InterPro" id="IPR013740">
    <property type="entry name" value="Redoxin"/>
</dbReference>
<evidence type="ECO:0000313" key="3">
    <source>
        <dbReference type="EMBL" id="GAV20263.1"/>
    </source>
</evidence>